<dbReference type="InterPro" id="IPR052521">
    <property type="entry name" value="Cell_div_SPOR-domain"/>
</dbReference>
<feature type="domain" description="SPOR" evidence="2">
    <location>
        <begin position="218"/>
        <end position="301"/>
    </location>
</feature>
<keyword evidence="1" id="KW-1133">Transmembrane helix</keyword>
<evidence type="ECO:0000313" key="3">
    <source>
        <dbReference type="EMBL" id="MBB5227199.1"/>
    </source>
</evidence>
<dbReference type="PANTHER" id="PTHR38687">
    <property type="entry name" value="CELL DIVISION PROTEIN DEDD-RELATED"/>
    <property type="match status" value="1"/>
</dbReference>
<proteinExistence type="predicted"/>
<accession>A0A7W8GB43</accession>
<dbReference type="SUPFAM" id="SSF110997">
    <property type="entry name" value="Sporulation related repeat"/>
    <property type="match status" value="1"/>
</dbReference>
<keyword evidence="1" id="KW-0812">Transmembrane</keyword>
<dbReference type="PANTHER" id="PTHR38687:SF1">
    <property type="entry name" value="CELL DIVISION PROTEIN DEDD"/>
    <property type="match status" value="1"/>
</dbReference>
<dbReference type="GO" id="GO:0042834">
    <property type="term" value="F:peptidoglycan binding"/>
    <property type="evidence" value="ECO:0007669"/>
    <property type="project" value="InterPro"/>
</dbReference>
<reference evidence="3 4" key="1">
    <citation type="submission" date="2020-08" db="EMBL/GenBank/DDBJ databases">
        <title>Genomic Encyclopedia of Type Strains, Phase IV (KMG-IV): sequencing the most valuable type-strain genomes for metagenomic binning, comparative biology and taxonomic classification.</title>
        <authorList>
            <person name="Goeker M."/>
        </authorList>
    </citation>
    <scope>NUCLEOTIDE SEQUENCE [LARGE SCALE GENOMIC DNA]</scope>
    <source>
        <strain evidence="3 4">DSM 103462</strain>
    </source>
</reference>
<dbReference type="RefSeq" id="WP_184661206.1">
    <property type="nucleotide sequence ID" value="NZ_CP031518.1"/>
</dbReference>
<dbReference type="Pfam" id="PF05036">
    <property type="entry name" value="SPOR"/>
    <property type="match status" value="1"/>
</dbReference>
<comment type="caution">
    <text evidence="3">The sequence shown here is derived from an EMBL/GenBank/DDBJ whole genome shotgun (WGS) entry which is preliminary data.</text>
</comment>
<dbReference type="InterPro" id="IPR036680">
    <property type="entry name" value="SPOR-like_sf"/>
</dbReference>
<dbReference type="EMBL" id="JACHFQ010000009">
    <property type="protein sequence ID" value="MBB5227199.1"/>
    <property type="molecule type" value="Genomic_DNA"/>
</dbReference>
<keyword evidence="3" id="KW-0131">Cell cycle</keyword>
<dbReference type="Gene3D" id="3.30.70.1070">
    <property type="entry name" value="Sporulation related repeat"/>
    <property type="match status" value="1"/>
</dbReference>
<keyword evidence="4" id="KW-1185">Reference proteome</keyword>
<gene>
    <name evidence="3" type="ORF">HNP76_002597</name>
</gene>
<dbReference type="GO" id="GO:0032153">
    <property type="term" value="C:cell division site"/>
    <property type="evidence" value="ECO:0007669"/>
    <property type="project" value="TreeGrafter"/>
</dbReference>
<keyword evidence="3" id="KW-0132">Cell division</keyword>
<dbReference type="InterPro" id="IPR007730">
    <property type="entry name" value="SPOR-like_dom"/>
</dbReference>
<keyword evidence="1" id="KW-0472">Membrane</keyword>
<evidence type="ECO:0000313" key="4">
    <source>
        <dbReference type="Proteomes" id="UP000518887"/>
    </source>
</evidence>
<dbReference type="GO" id="GO:0030428">
    <property type="term" value="C:cell septum"/>
    <property type="evidence" value="ECO:0007669"/>
    <property type="project" value="TreeGrafter"/>
</dbReference>
<organism evidence="3 4">
    <name type="scientific">Treponema ruminis</name>
    <dbReference type="NCBI Taxonomy" id="744515"/>
    <lineage>
        <taxon>Bacteria</taxon>
        <taxon>Pseudomonadati</taxon>
        <taxon>Spirochaetota</taxon>
        <taxon>Spirochaetia</taxon>
        <taxon>Spirochaetales</taxon>
        <taxon>Treponemataceae</taxon>
        <taxon>Treponema</taxon>
    </lineage>
</organism>
<sequence length="304" mass="32409">MEQKRTLWIVAAAGIFLLAVVGAALILYSPSLHQPAGVQAGFDPASGWISSTKQGETSVPENSLAFTTETSGSQGQSSALTPSPFTAFDSVNDSNKIAQSENTLHADKLTVISDNATVYSNETTTIDLNSLKASSGNGIVAKNEMTANQINTNRQVEKKSYEEPAPVAENYYAPAPSSKKTVAKKEAPKAKVTSTKAAVAKSAETKASAAKKVAAAAKKTPDSFWVQAAAYTSKRNADEARTTLESNKIPSEVFTFTDSNGKTFYRVRVGPYVTKSEAEYWQTRIGMIDKFASAKSVIVNTSIN</sequence>
<evidence type="ECO:0000259" key="2">
    <source>
        <dbReference type="PROSITE" id="PS51724"/>
    </source>
</evidence>
<evidence type="ECO:0000256" key="1">
    <source>
        <dbReference type="SAM" id="Phobius"/>
    </source>
</evidence>
<dbReference type="AlphaFoldDB" id="A0A7W8GB43"/>
<protein>
    <submittedName>
        <fullName evidence="3">Cell division septation protein DedD</fullName>
    </submittedName>
</protein>
<dbReference type="GO" id="GO:0032506">
    <property type="term" value="P:cytokinetic process"/>
    <property type="evidence" value="ECO:0007669"/>
    <property type="project" value="TreeGrafter"/>
</dbReference>
<dbReference type="Proteomes" id="UP000518887">
    <property type="component" value="Unassembled WGS sequence"/>
</dbReference>
<name>A0A7W8GB43_9SPIR</name>
<feature type="transmembrane region" description="Helical" evidence="1">
    <location>
        <begin position="7"/>
        <end position="28"/>
    </location>
</feature>
<dbReference type="PROSITE" id="PS51724">
    <property type="entry name" value="SPOR"/>
    <property type="match status" value="1"/>
</dbReference>